<dbReference type="GeneID" id="10530079"/>
<feature type="compositionally biased region" description="Polar residues" evidence="1">
    <location>
        <begin position="548"/>
        <end position="557"/>
    </location>
</feature>
<dbReference type="KEGG" id="pgr:PGTG_08892"/>
<name>E3KEG3_PUCGT</name>
<feature type="chain" id="PRO_5003172569" evidence="2">
    <location>
        <begin position="21"/>
        <end position="626"/>
    </location>
</feature>
<organism evidence="3 4">
    <name type="scientific">Puccinia graminis f. sp. tritici (strain CRL 75-36-700-3 / race SCCL)</name>
    <name type="common">Black stem rust fungus</name>
    <dbReference type="NCBI Taxonomy" id="418459"/>
    <lineage>
        <taxon>Eukaryota</taxon>
        <taxon>Fungi</taxon>
        <taxon>Dikarya</taxon>
        <taxon>Basidiomycota</taxon>
        <taxon>Pucciniomycotina</taxon>
        <taxon>Pucciniomycetes</taxon>
        <taxon>Pucciniales</taxon>
        <taxon>Pucciniaceae</taxon>
        <taxon>Puccinia</taxon>
    </lineage>
</organism>
<gene>
    <name evidence="3" type="ORF">PGTG_08892</name>
</gene>
<feature type="compositionally biased region" description="Polar residues" evidence="1">
    <location>
        <begin position="304"/>
        <end position="322"/>
    </location>
</feature>
<feature type="region of interest" description="Disordered" evidence="1">
    <location>
        <begin position="304"/>
        <end position="334"/>
    </location>
</feature>
<dbReference type="AlphaFoldDB" id="E3KEG3"/>
<dbReference type="RefSeq" id="XP_003327115.2">
    <property type="nucleotide sequence ID" value="XM_003327067.2"/>
</dbReference>
<dbReference type="VEuPathDB" id="FungiDB:PGTG_08892"/>
<dbReference type="EMBL" id="DS178283">
    <property type="protein sequence ID" value="EFP82696.2"/>
    <property type="molecule type" value="Genomic_DNA"/>
</dbReference>
<reference key="1">
    <citation type="submission" date="2007-01" db="EMBL/GenBank/DDBJ databases">
        <title>The Genome Sequence of Puccinia graminis f. sp. tritici Strain CRL 75-36-700-3.</title>
        <authorList>
            <consortium name="The Broad Institute Genome Sequencing Platform"/>
            <person name="Birren B."/>
            <person name="Lander E."/>
            <person name="Galagan J."/>
            <person name="Nusbaum C."/>
            <person name="Devon K."/>
            <person name="Cuomo C."/>
            <person name="Jaffe D."/>
            <person name="Butler J."/>
            <person name="Alvarez P."/>
            <person name="Gnerre S."/>
            <person name="Grabherr M."/>
            <person name="Mauceli E."/>
            <person name="Brockman W."/>
            <person name="Young S."/>
            <person name="LaButti K."/>
            <person name="Sykes S."/>
            <person name="DeCaprio D."/>
            <person name="Crawford M."/>
            <person name="Koehrsen M."/>
            <person name="Engels R."/>
            <person name="Montgomery P."/>
            <person name="Pearson M."/>
            <person name="Howarth C."/>
            <person name="Larson L."/>
            <person name="White J."/>
            <person name="Zeng Q."/>
            <person name="Kodira C."/>
            <person name="Yandava C."/>
            <person name="Alvarado L."/>
            <person name="O'Leary S."/>
            <person name="Szabo L."/>
            <person name="Dean R."/>
            <person name="Schein J."/>
        </authorList>
    </citation>
    <scope>NUCLEOTIDE SEQUENCE</scope>
    <source>
        <strain>CRL 75-36-700-3</strain>
    </source>
</reference>
<keyword evidence="4" id="KW-1185">Reference proteome</keyword>
<sequence length="626" mass="70077">MPAGLSHLLVASLMIINCSAIEDLIDDHELFSEWDIPTAEEVAHFLLSSPSPNHSHPTDGQDDLEVQAASGALGDARSVHAFCIPVVQSIENRPARHPVGPLQWQSEADKRQSRLLPHTDIPIPEAARKNLKRKHPQPSSPPNTRDSSSEMDSPVYAPLLFVREARARHLATRTGHSIACVAPSGFHGRTGHSIPCVAPSGFHGMMEQSGHWSPLFPLMASSISNRDLVNQEAKWFFQKSANSISEGPADPQDSLRVAEAGATTDSMPYYAEPFDVFRFDGIMDQSSASSPALSPSITSRVVNPAHQTGTSFPQTKADSISSYDGPKTHPPCARAPEKLVLNPQKLSSVAQAQSRQESRLERLVFDREVFDYPDSSLRNDPARNKILELLDLFSTRYSQEKLVMTEAQFATYHFNLTRATKPSHQQPKNQTSEKTEGATNPDYIARFSTAQSIFLSNMELWIAHWQTIPDFECHRLVERIHDSKTIRQRVLPCAYIWFVEMISTIVPKSAEEEEEEEKSMGSDLTLAFRIFETTSGPVGHRKRRSDSKQASVVQSNESRPHQPHISADSTMKAMLWRLLEVWLRASRKSFFEATQHHGRLSQSMKAFFNNIFCYSIEALTDRFGTK</sequence>
<dbReference type="HOGENOM" id="CLU_476618_0_0_1"/>
<protein>
    <submittedName>
        <fullName evidence="3">Uncharacterized protein</fullName>
    </submittedName>
</protein>
<feature type="signal peptide" evidence="2">
    <location>
        <begin position="1"/>
        <end position="20"/>
    </location>
</feature>
<reference evidence="4" key="2">
    <citation type="journal article" date="2011" name="Proc. Natl. Acad. Sci. U.S.A.">
        <title>Obligate biotrophy features unraveled by the genomic analysis of rust fungi.</title>
        <authorList>
            <person name="Duplessis S."/>
            <person name="Cuomo C.A."/>
            <person name="Lin Y.-C."/>
            <person name="Aerts A."/>
            <person name="Tisserant E."/>
            <person name="Veneault-Fourrey C."/>
            <person name="Joly D.L."/>
            <person name="Hacquard S."/>
            <person name="Amselem J."/>
            <person name="Cantarel B.L."/>
            <person name="Chiu R."/>
            <person name="Coutinho P.M."/>
            <person name="Feau N."/>
            <person name="Field M."/>
            <person name="Frey P."/>
            <person name="Gelhaye E."/>
            <person name="Goldberg J."/>
            <person name="Grabherr M.G."/>
            <person name="Kodira C.D."/>
            <person name="Kohler A."/>
            <person name="Kuees U."/>
            <person name="Lindquist E.A."/>
            <person name="Lucas S.M."/>
            <person name="Mago R."/>
            <person name="Mauceli E."/>
            <person name="Morin E."/>
            <person name="Murat C."/>
            <person name="Pangilinan J.L."/>
            <person name="Park R."/>
            <person name="Pearson M."/>
            <person name="Quesneville H."/>
            <person name="Rouhier N."/>
            <person name="Sakthikumar S."/>
            <person name="Salamov A.A."/>
            <person name="Schmutz J."/>
            <person name="Selles B."/>
            <person name="Shapiro H."/>
            <person name="Tanguay P."/>
            <person name="Tuskan G.A."/>
            <person name="Henrissat B."/>
            <person name="Van de Peer Y."/>
            <person name="Rouze P."/>
            <person name="Ellis J.G."/>
            <person name="Dodds P.N."/>
            <person name="Schein J.E."/>
            <person name="Zhong S."/>
            <person name="Hamelin R.C."/>
            <person name="Grigoriev I.V."/>
            <person name="Szabo L.J."/>
            <person name="Martin F."/>
        </authorList>
    </citation>
    <scope>NUCLEOTIDE SEQUENCE [LARGE SCALE GENOMIC DNA]</scope>
    <source>
        <strain evidence="4">CRL 75-36-700-3 / race SCCL</strain>
    </source>
</reference>
<feature type="region of interest" description="Disordered" evidence="1">
    <location>
        <begin position="418"/>
        <end position="438"/>
    </location>
</feature>
<evidence type="ECO:0000313" key="4">
    <source>
        <dbReference type="Proteomes" id="UP000008783"/>
    </source>
</evidence>
<evidence type="ECO:0000256" key="2">
    <source>
        <dbReference type="SAM" id="SignalP"/>
    </source>
</evidence>
<accession>E3KEG3</accession>
<dbReference type="InParanoid" id="E3KEG3"/>
<feature type="compositionally biased region" description="Polar residues" evidence="1">
    <location>
        <begin position="418"/>
        <end position="430"/>
    </location>
</feature>
<feature type="region of interest" description="Disordered" evidence="1">
    <location>
        <begin position="96"/>
        <end position="152"/>
    </location>
</feature>
<keyword evidence="2" id="KW-0732">Signal</keyword>
<evidence type="ECO:0000256" key="1">
    <source>
        <dbReference type="SAM" id="MobiDB-lite"/>
    </source>
</evidence>
<evidence type="ECO:0000313" key="3">
    <source>
        <dbReference type="EMBL" id="EFP82696.2"/>
    </source>
</evidence>
<dbReference type="Proteomes" id="UP000008783">
    <property type="component" value="Unassembled WGS sequence"/>
</dbReference>
<proteinExistence type="predicted"/>
<feature type="region of interest" description="Disordered" evidence="1">
    <location>
        <begin position="536"/>
        <end position="566"/>
    </location>
</feature>
<dbReference type="OrthoDB" id="10280590at2759"/>